<name>A0A8D0S103_PIG</name>
<feature type="region of interest" description="Disordered" evidence="4">
    <location>
        <begin position="253"/>
        <end position="273"/>
    </location>
</feature>
<dbReference type="GO" id="GO:0005506">
    <property type="term" value="F:iron ion binding"/>
    <property type="evidence" value="ECO:0007669"/>
    <property type="project" value="InterPro"/>
</dbReference>
<evidence type="ECO:0000256" key="3">
    <source>
        <dbReference type="ARBA" id="ARBA00023004"/>
    </source>
</evidence>
<keyword evidence="3" id="KW-0408">Iron</keyword>
<dbReference type="SUPFAM" id="SSF48264">
    <property type="entry name" value="Cytochrome P450"/>
    <property type="match status" value="2"/>
</dbReference>
<dbReference type="AlphaFoldDB" id="A0A8D0S103"/>
<evidence type="ECO:0000313" key="5">
    <source>
        <dbReference type="Ensembl" id="ENSSSCP00025024742.1"/>
    </source>
</evidence>
<dbReference type="InterPro" id="IPR050182">
    <property type="entry name" value="Cytochrome_P450_fam2"/>
</dbReference>
<dbReference type="Pfam" id="PF00067">
    <property type="entry name" value="p450"/>
    <property type="match status" value="1"/>
</dbReference>
<evidence type="ECO:0000313" key="6">
    <source>
        <dbReference type="Proteomes" id="UP000694727"/>
    </source>
</evidence>
<evidence type="ECO:0000256" key="2">
    <source>
        <dbReference type="ARBA" id="ARBA00022723"/>
    </source>
</evidence>
<protein>
    <submittedName>
        <fullName evidence="5">Uncharacterized protein</fullName>
    </submittedName>
</protein>
<accession>A0A8D0S103</accession>
<dbReference type="PANTHER" id="PTHR24300">
    <property type="entry name" value="CYTOCHROME P450 508A4-RELATED"/>
    <property type="match status" value="1"/>
</dbReference>
<dbReference type="GO" id="GO:0004497">
    <property type="term" value="F:monooxygenase activity"/>
    <property type="evidence" value="ECO:0007669"/>
    <property type="project" value="InterPro"/>
</dbReference>
<dbReference type="GO" id="GO:0020037">
    <property type="term" value="F:heme binding"/>
    <property type="evidence" value="ECO:0007669"/>
    <property type="project" value="InterPro"/>
</dbReference>
<dbReference type="InterPro" id="IPR001128">
    <property type="entry name" value="Cyt_P450"/>
</dbReference>
<organism evidence="5 6">
    <name type="scientific">Sus scrofa</name>
    <name type="common">Pig</name>
    <dbReference type="NCBI Taxonomy" id="9823"/>
    <lineage>
        <taxon>Eukaryota</taxon>
        <taxon>Metazoa</taxon>
        <taxon>Chordata</taxon>
        <taxon>Craniata</taxon>
        <taxon>Vertebrata</taxon>
        <taxon>Euteleostomi</taxon>
        <taxon>Mammalia</taxon>
        <taxon>Eutheria</taxon>
        <taxon>Laurasiatheria</taxon>
        <taxon>Artiodactyla</taxon>
        <taxon>Suina</taxon>
        <taxon>Suidae</taxon>
        <taxon>Sus</taxon>
    </lineage>
</organism>
<reference evidence="5" key="1">
    <citation type="submission" date="2025-08" db="UniProtKB">
        <authorList>
            <consortium name="Ensembl"/>
        </authorList>
    </citation>
    <scope>IDENTIFICATION</scope>
</reference>
<proteinExistence type="inferred from homology"/>
<dbReference type="GO" id="GO:0016705">
    <property type="term" value="F:oxidoreductase activity, acting on paired donors, with incorporation or reduction of molecular oxygen"/>
    <property type="evidence" value="ECO:0007669"/>
    <property type="project" value="InterPro"/>
</dbReference>
<evidence type="ECO:0000256" key="4">
    <source>
        <dbReference type="SAM" id="MobiDB-lite"/>
    </source>
</evidence>
<dbReference type="Proteomes" id="UP000694727">
    <property type="component" value="Unplaced"/>
</dbReference>
<sequence length="273" mass="30035">MVTSLPSTCTGLSSSWAGYEVVWVALVDQAEAFSGQGHIAILDPIFKGTGVFVASGKSWKALWCFSLATMKDFGMGKRSIEERIKEEARCLVEELQKTQEKFQAESDRVIGTQLLPAPEDGAKMPYTDAVIHKIQRFSDITPCGLPHSGTTVYPILSPATLWHPDPCHFEKPDVFSPGHFLDAQGNFRKQNETACLGETLARSKLFLFLTVLQSFSLGSPKPLQDINLTPRTNGQGRLPPVVQVSFLPCREPRQEMQIPSESSNPAPISTQNS</sequence>
<dbReference type="Ensembl" id="ENSSSCT00025058446.1">
    <property type="protein sequence ID" value="ENSSSCP00025024742.1"/>
    <property type="gene ID" value="ENSSSCG00025043118.1"/>
</dbReference>
<dbReference type="Gene3D" id="1.10.630.10">
    <property type="entry name" value="Cytochrome P450"/>
    <property type="match status" value="2"/>
</dbReference>
<feature type="compositionally biased region" description="Polar residues" evidence="4">
    <location>
        <begin position="257"/>
        <end position="273"/>
    </location>
</feature>
<keyword evidence="2" id="KW-0479">Metal-binding</keyword>
<evidence type="ECO:0000256" key="1">
    <source>
        <dbReference type="ARBA" id="ARBA00010617"/>
    </source>
</evidence>
<dbReference type="PANTHER" id="PTHR24300:SF339">
    <property type="entry name" value="CYTOCHROME P450 FAMILY 2 SUBFAMILY B MEMBER 39"/>
    <property type="match status" value="1"/>
</dbReference>
<dbReference type="InterPro" id="IPR036396">
    <property type="entry name" value="Cyt_P450_sf"/>
</dbReference>
<comment type="similarity">
    <text evidence="1">Belongs to the cytochrome P450 family.</text>
</comment>